<reference evidence="2" key="1">
    <citation type="journal article" date="2021" name="Front. Microbiol.">
        <title>Comprehensive Comparative Genomics and Phenotyping of Methylobacterium Species.</title>
        <authorList>
            <person name="Alessa O."/>
            <person name="Ogura Y."/>
            <person name="Fujitani Y."/>
            <person name="Takami H."/>
            <person name="Hayashi T."/>
            <person name="Sahin N."/>
            <person name="Tani A."/>
        </authorList>
    </citation>
    <scope>NUCLEOTIDE SEQUENCE</scope>
    <source>
        <strain evidence="2">NBRC 15686</strain>
    </source>
</reference>
<feature type="signal peptide" evidence="1">
    <location>
        <begin position="1"/>
        <end position="26"/>
    </location>
</feature>
<dbReference type="EMBL" id="BPRC01000001">
    <property type="protein sequence ID" value="GJE63689.1"/>
    <property type="molecule type" value="Genomic_DNA"/>
</dbReference>
<protein>
    <recommendedName>
        <fullName evidence="4">3',5'-cyclic-nucleotide phosphodiesterase</fullName>
    </recommendedName>
</protein>
<evidence type="ECO:0000313" key="2">
    <source>
        <dbReference type="EMBL" id="GJE63689.1"/>
    </source>
</evidence>
<proteinExistence type="predicted"/>
<keyword evidence="1" id="KW-0732">Signal</keyword>
<evidence type="ECO:0000256" key="1">
    <source>
        <dbReference type="SAM" id="SignalP"/>
    </source>
</evidence>
<keyword evidence="3" id="KW-1185">Reference proteome</keyword>
<comment type="caution">
    <text evidence="2">The sequence shown here is derived from an EMBL/GenBank/DDBJ whole genome shotgun (WGS) entry which is preliminary data.</text>
</comment>
<evidence type="ECO:0008006" key="4">
    <source>
        <dbReference type="Google" id="ProtNLM"/>
    </source>
</evidence>
<sequence length="91" mass="9796">MSESVESSMIVRTAIALMITTSAALAGPAAPADREALRQYCTGDYLSYCGEFAPDSAEVRACFKQNKAKLSPNCQAAITSYNKAQKRADLR</sequence>
<evidence type="ECO:0000313" key="3">
    <source>
        <dbReference type="Proteomes" id="UP001055039"/>
    </source>
</evidence>
<feature type="chain" id="PRO_5046105809" description="3',5'-cyclic-nucleotide phosphodiesterase" evidence="1">
    <location>
        <begin position="27"/>
        <end position="91"/>
    </location>
</feature>
<accession>A0ABQ4U8F9</accession>
<reference evidence="2" key="2">
    <citation type="submission" date="2021-08" db="EMBL/GenBank/DDBJ databases">
        <authorList>
            <person name="Tani A."/>
            <person name="Ola A."/>
            <person name="Ogura Y."/>
            <person name="Katsura K."/>
            <person name="Hayashi T."/>
        </authorList>
    </citation>
    <scope>NUCLEOTIDE SEQUENCE</scope>
    <source>
        <strain evidence="2">NBRC 15686</strain>
    </source>
</reference>
<organism evidence="2 3">
    <name type="scientific">Methylorubrum aminovorans</name>
    <dbReference type="NCBI Taxonomy" id="269069"/>
    <lineage>
        <taxon>Bacteria</taxon>
        <taxon>Pseudomonadati</taxon>
        <taxon>Pseudomonadota</taxon>
        <taxon>Alphaproteobacteria</taxon>
        <taxon>Hyphomicrobiales</taxon>
        <taxon>Methylobacteriaceae</taxon>
        <taxon>Methylorubrum</taxon>
    </lineage>
</organism>
<name>A0ABQ4U8F9_9HYPH</name>
<gene>
    <name evidence="2" type="ORF">LNAOJCKE_0886</name>
</gene>
<dbReference type="Proteomes" id="UP001055039">
    <property type="component" value="Unassembled WGS sequence"/>
</dbReference>